<evidence type="ECO:0000313" key="1">
    <source>
        <dbReference type="EMBL" id="CAB4022836.1"/>
    </source>
</evidence>
<keyword evidence="1" id="KW-0675">Receptor</keyword>
<protein>
    <submittedName>
        <fullName evidence="1">TNF receptor-associated factor 3</fullName>
    </submittedName>
</protein>
<dbReference type="PANTHER" id="PTHR22954">
    <property type="entry name" value="RETROVIRAL PROTEASE-RELATED"/>
    <property type="match status" value="1"/>
</dbReference>
<dbReference type="EMBL" id="CACRXK020012184">
    <property type="protein sequence ID" value="CAB4022836.1"/>
    <property type="molecule type" value="Genomic_DNA"/>
</dbReference>
<dbReference type="PROSITE" id="PS50835">
    <property type="entry name" value="IG_LIKE"/>
    <property type="match status" value="1"/>
</dbReference>
<dbReference type="SMART" id="SM00408">
    <property type="entry name" value="IGc2"/>
    <property type="match status" value="1"/>
</dbReference>
<dbReference type="PANTHER" id="PTHR22954:SF3">
    <property type="entry name" value="PROTEIN CBG08539"/>
    <property type="match status" value="1"/>
</dbReference>
<evidence type="ECO:0000313" key="2">
    <source>
        <dbReference type="Proteomes" id="UP001152795"/>
    </source>
</evidence>
<dbReference type="Proteomes" id="UP001152795">
    <property type="component" value="Unassembled WGS sequence"/>
</dbReference>
<dbReference type="InterPro" id="IPR005312">
    <property type="entry name" value="DUF1759"/>
</dbReference>
<sequence>MNKRGEDSASANLTVIDIVKPYNTKITITPEKTEVGKSVNITCHSEGRPEPKYSITHNLIVLSSLSTGKMYTVSKVKLSDAGTYECIAWNKLGNDSSSAYLTVEATNVKEKLSDESLEDYDFLKQCKLSLNEKIECLRKLDESVGELISTSDSETADAELQKEIEESDERRAELQKIVFDIDDRLNLMLQSSQAAASQTNTMSGNSEQTKAKHVVGAKLPKLQAKTFDGKVQEWQEFWESFESAIHQNECLSEVDKFTYLRSLLLGPAKSSIAGFALTATNYKEALELLRNRYGKKNVIQRALIQEQLKLKPVYNNRDLGGLRKLYDACETNYRVLEAQGVNVSTYSNIVVPTIMESYLKCFV</sequence>
<dbReference type="Pfam" id="PF03564">
    <property type="entry name" value="DUF1759"/>
    <property type="match status" value="1"/>
</dbReference>
<dbReference type="InterPro" id="IPR003598">
    <property type="entry name" value="Ig_sub2"/>
</dbReference>
<keyword evidence="2" id="KW-1185">Reference proteome</keyword>
<proteinExistence type="predicted"/>
<dbReference type="OrthoDB" id="5989357at2759"/>
<dbReference type="Pfam" id="PF13927">
    <property type="entry name" value="Ig_3"/>
    <property type="match status" value="1"/>
</dbReference>
<gene>
    <name evidence="1" type="ORF">PACLA_8A068817</name>
</gene>
<dbReference type="SMART" id="SM00409">
    <property type="entry name" value="IG"/>
    <property type="match status" value="1"/>
</dbReference>
<comment type="caution">
    <text evidence="1">The sequence shown here is derived from an EMBL/GenBank/DDBJ whole genome shotgun (WGS) entry which is preliminary data.</text>
</comment>
<name>A0A6S7IY58_PARCT</name>
<dbReference type="InterPro" id="IPR036179">
    <property type="entry name" value="Ig-like_dom_sf"/>
</dbReference>
<dbReference type="InterPro" id="IPR013783">
    <property type="entry name" value="Ig-like_fold"/>
</dbReference>
<dbReference type="AlphaFoldDB" id="A0A6S7IY58"/>
<dbReference type="SUPFAM" id="SSF48726">
    <property type="entry name" value="Immunoglobulin"/>
    <property type="match status" value="1"/>
</dbReference>
<dbReference type="InterPro" id="IPR007110">
    <property type="entry name" value="Ig-like_dom"/>
</dbReference>
<organism evidence="1 2">
    <name type="scientific">Paramuricea clavata</name>
    <name type="common">Red gorgonian</name>
    <name type="synonym">Violescent sea-whip</name>
    <dbReference type="NCBI Taxonomy" id="317549"/>
    <lineage>
        <taxon>Eukaryota</taxon>
        <taxon>Metazoa</taxon>
        <taxon>Cnidaria</taxon>
        <taxon>Anthozoa</taxon>
        <taxon>Octocorallia</taxon>
        <taxon>Malacalcyonacea</taxon>
        <taxon>Plexauridae</taxon>
        <taxon>Paramuricea</taxon>
    </lineage>
</organism>
<dbReference type="InterPro" id="IPR003599">
    <property type="entry name" value="Ig_sub"/>
</dbReference>
<dbReference type="Gene3D" id="2.60.40.10">
    <property type="entry name" value="Immunoglobulins"/>
    <property type="match status" value="1"/>
</dbReference>
<reference evidence="1" key="1">
    <citation type="submission" date="2020-04" db="EMBL/GenBank/DDBJ databases">
        <authorList>
            <person name="Alioto T."/>
            <person name="Alioto T."/>
            <person name="Gomez Garrido J."/>
        </authorList>
    </citation>
    <scope>NUCLEOTIDE SEQUENCE</scope>
    <source>
        <strain evidence="1">A484AB</strain>
    </source>
</reference>
<accession>A0A6S7IY58</accession>